<evidence type="ECO:0000313" key="3">
    <source>
        <dbReference type="EMBL" id="AMC93851.1"/>
    </source>
</evidence>
<proteinExistence type="predicted"/>
<accession>A0A0X8H0K8</accession>
<dbReference type="InterPro" id="IPR022123">
    <property type="entry name" value="DUF3658"/>
</dbReference>
<organism evidence="3 4">
    <name type="scientific">Erysipelothrix larvae</name>
    <dbReference type="NCBI Taxonomy" id="1514105"/>
    <lineage>
        <taxon>Bacteria</taxon>
        <taxon>Bacillati</taxon>
        <taxon>Bacillota</taxon>
        <taxon>Erysipelotrichia</taxon>
        <taxon>Erysipelotrichales</taxon>
        <taxon>Erysipelotrichaceae</taxon>
        <taxon>Erysipelothrix</taxon>
    </lineage>
</organism>
<reference evidence="3 4" key="1">
    <citation type="submission" date="2015-10" db="EMBL/GenBank/DDBJ databases">
        <title>Erysipelothrix larvae sp. LV19 isolated from the larval gut of the rhinoceros beetle, Trypoxylus dichotomus.</title>
        <authorList>
            <person name="Lim S."/>
            <person name="Kim B.-C."/>
        </authorList>
    </citation>
    <scope>NUCLEOTIDE SEQUENCE [LARGE SCALE GENOMIC DNA]</scope>
    <source>
        <strain evidence="3 4">LV19</strain>
    </source>
</reference>
<feature type="domain" description="DUF1835" evidence="1">
    <location>
        <begin position="3"/>
        <end position="119"/>
    </location>
</feature>
<gene>
    <name evidence="3" type="ORF">AOC36_07590</name>
</gene>
<sequence length="264" mass="30817">MLDIVFNDSFHASLAIKTRNANKDPENIIGLGHFLDLGDISETFDSNQRLNSLKELFSIYSFTDEDVEAMFSDRIKGREKLFKHIRQHDLLQVWVDNTPETWCGLYHLCYVLQNQSYTLRVNRLETNVKYNVTYGSWREVNVESIDDMIGHTEILNESTKEVMAQQWETLAAENANLRVIINGMLMSVRDDFYDFLIDKWTPEGPFAIAELIGRIIGNEMPGIRDVWLFHRIQHHLETHTFRLVQKQAQVSFDDSPFMDIIELV</sequence>
<dbReference type="AlphaFoldDB" id="A0A0X8H0K8"/>
<keyword evidence="4" id="KW-1185">Reference proteome</keyword>
<evidence type="ECO:0000313" key="4">
    <source>
        <dbReference type="Proteomes" id="UP000063781"/>
    </source>
</evidence>
<evidence type="ECO:0008006" key="5">
    <source>
        <dbReference type="Google" id="ProtNLM"/>
    </source>
</evidence>
<evidence type="ECO:0000259" key="1">
    <source>
        <dbReference type="Pfam" id="PF08874"/>
    </source>
</evidence>
<protein>
    <recommendedName>
        <fullName evidence="5">DUF1835 domain-containing protein</fullName>
    </recommendedName>
</protein>
<dbReference type="EMBL" id="CP013213">
    <property type="protein sequence ID" value="AMC93851.1"/>
    <property type="molecule type" value="Genomic_DNA"/>
</dbReference>
<dbReference type="Pfam" id="PF12395">
    <property type="entry name" value="DUF3658"/>
    <property type="match status" value="1"/>
</dbReference>
<dbReference type="Pfam" id="PF08874">
    <property type="entry name" value="DUF1835"/>
    <property type="match status" value="1"/>
</dbReference>
<dbReference type="InterPro" id="IPR014973">
    <property type="entry name" value="DUF1835"/>
</dbReference>
<dbReference type="Proteomes" id="UP000063781">
    <property type="component" value="Chromosome"/>
</dbReference>
<dbReference type="RefSeq" id="WP_067633028.1">
    <property type="nucleotide sequence ID" value="NZ_CP013213.1"/>
</dbReference>
<dbReference type="OrthoDB" id="1654031at2"/>
<dbReference type="STRING" id="1514105.AOC36_07590"/>
<feature type="domain" description="DUF3658" evidence="2">
    <location>
        <begin position="152"/>
        <end position="247"/>
    </location>
</feature>
<evidence type="ECO:0000259" key="2">
    <source>
        <dbReference type="Pfam" id="PF12395"/>
    </source>
</evidence>
<dbReference type="KEGG" id="erl:AOC36_07590"/>
<name>A0A0X8H0K8_9FIRM</name>